<reference evidence="2" key="1">
    <citation type="submission" date="2023-10" db="EMBL/GenBank/DDBJ databases">
        <authorList>
            <person name="Chen Y."/>
            <person name="Shah S."/>
            <person name="Dougan E. K."/>
            <person name="Thang M."/>
            <person name="Chan C."/>
        </authorList>
    </citation>
    <scope>NUCLEOTIDE SEQUENCE [LARGE SCALE GENOMIC DNA]</scope>
</reference>
<protein>
    <recommendedName>
        <fullName evidence="4">Prohibitin</fullName>
    </recommendedName>
</protein>
<feature type="region of interest" description="Disordered" evidence="1">
    <location>
        <begin position="37"/>
        <end position="66"/>
    </location>
</feature>
<evidence type="ECO:0000256" key="1">
    <source>
        <dbReference type="SAM" id="MobiDB-lite"/>
    </source>
</evidence>
<name>A0ABN9QE17_9DINO</name>
<evidence type="ECO:0000313" key="2">
    <source>
        <dbReference type="EMBL" id="CAK0801541.1"/>
    </source>
</evidence>
<gene>
    <name evidence="2" type="ORF">PCOR1329_LOCUS9390</name>
</gene>
<feature type="region of interest" description="Disordered" evidence="1">
    <location>
        <begin position="126"/>
        <end position="151"/>
    </location>
</feature>
<dbReference type="EMBL" id="CAUYUJ010002613">
    <property type="protein sequence ID" value="CAK0801541.1"/>
    <property type="molecule type" value="Genomic_DNA"/>
</dbReference>
<feature type="compositionally biased region" description="Basic and acidic residues" evidence="1">
    <location>
        <begin position="49"/>
        <end position="61"/>
    </location>
</feature>
<comment type="caution">
    <text evidence="2">The sequence shown here is derived from an EMBL/GenBank/DDBJ whole genome shotgun (WGS) entry which is preliminary data.</text>
</comment>
<evidence type="ECO:0000313" key="3">
    <source>
        <dbReference type="Proteomes" id="UP001189429"/>
    </source>
</evidence>
<sequence>MIKEDILRDIASADAAELKAKEAYDALAADLNAEKVSREEDITTMSQEKAGKLGEHTDTESARATSKSGLDVTLKMIADLEPTCNYFTVNFPVRVKNRQIETDGLEKAKAILKGAVFPEGESLLASSAGVRPKEPLPPPAQERSAAVRSHA</sequence>
<accession>A0ABN9QE17</accession>
<organism evidence="2 3">
    <name type="scientific">Prorocentrum cordatum</name>
    <dbReference type="NCBI Taxonomy" id="2364126"/>
    <lineage>
        <taxon>Eukaryota</taxon>
        <taxon>Sar</taxon>
        <taxon>Alveolata</taxon>
        <taxon>Dinophyceae</taxon>
        <taxon>Prorocentrales</taxon>
        <taxon>Prorocentraceae</taxon>
        <taxon>Prorocentrum</taxon>
    </lineage>
</organism>
<evidence type="ECO:0008006" key="4">
    <source>
        <dbReference type="Google" id="ProtNLM"/>
    </source>
</evidence>
<dbReference type="Proteomes" id="UP001189429">
    <property type="component" value="Unassembled WGS sequence"/>
</dbReference>
<keyword evidence="3" id="KW-1185">Reference proteome</keyword>
<proteinExistence type="predicted"/>